<dbReference type="EMBL" id="SLWY01000002">
    <property type="protein sequence ID" value="TCO83502.1"/>
    <property type="molecule type" value="Genomic_DNA"/>
</dbReference>
<dbReference type="InterPro" id="IPR002060">
    <property type="entry name" value="Squ/phyt_synthse"/>
</dbReference>
<dbReference type="OrthoDB" id="9807580at2"/>
<keyword evidence="2" id="KW-1185">Reference proteome</keyword>
<gene>
    <name evidence="1" type="ORF">EV699_102209</name>
</gene>
<dbReference type="RefSeq" id="WP_132538488.1">
    <property type="nucleotide sequence ID" value="NZ_SLWY01000002.1"/>
</dbReference>
<keyword evidence="1" id="KW-0808">Transferase</keyword>
<dbReference type="Proteomes" id="UP000295765">
    <property type="component" value="Unassembled WGS sequence"/>
</dbReference>
<reference evidence="1 2" key="1">
    <citation type="submission" date="2019-03" db="EMBL/GenBank/DDBJ databases">
        <title>Genomic Encyclopedia of Type Strains, Phase IV (KMG-IV): sequencing the most valuable type-strain genomes for metagenomic binning, comparative biology and taxonomic classification.</title>
        <authorList>
            <person name="Goeker M."/>
        </authorList>
    </citation>
    <scope>NUCLEOTIDE SEQUENCE [LARGE SCALE GENOMIC DNA]</scope>
    <source>
        <strain evidence="1 2">DSM 25287</strain>
    </source>
</reference>
<accession>A0A4R2L8R9</accession>
<dbReference type="GO" id="GO:0016765">
    <property type="term" value="F:transferase activity, transferring alkyl or aryl (other than methyl) groups"/>
    <property type="evidence" value="ECO:0007669"/>
    <property type="project" value="UniProtKB-ARBA"/>
</dbReference>
<dbReference type="AlphaFoldDB" id="A0A4R2L8R9"/>
<evidence type="ECO:0000313" key="1">
    <source>
        <dbReference type="EMBL" id="TCO83502.1"/>
    </source>
</evidence>
<dbReference type="Pfam" id="PF00494">
    <property type="entry name" value="SQS_PSY"/>
    <property type="match status" value="1"/>
</dbReference>
<dbReference type="SUPFAM" id="SSF48576">
    <property type="entry name" value="Terpenoid synthases"/>
    <property type="match status" value="1"/>
</dbReference>
<sequence>MNPDDYCEAKAAPAGSDRHYALLGLGSRERAALNALWTLEREVLDTPADCRDPGVARTKLDWWRAELGRLAAGAPAHPATRALAPHLPTRGLDPAPLGELVDAAGILLDYDAFPGFEALAGWCHRSGSTPLLFAAELLGLQDRAAAVFAHELGFGLALLARLREVRADALAGRFFVPEDEMREAGVTHPDLYAGSGSAHTRALFARQGERIRATFARARAGLPDGEHARLAPLLVRLALAEALLDEIEHDGWRLLEHRVELTPLRKLWIAWNTLRRARA</sequence>
<protein>
    <submittedName>
        <fullName evidence="1">Farnesyl-diphosphate farnesyltransferase</fullName>
    </submittedName>
</protein>
<proteinExistence type="predicted"/>
<name>A0A4R2L8R9_9GAMM</name>
<dbReference type="Gene3D" id="1.10.600.10">
    <property type="entry name" value="Farnesyl Diphosphate Synthase"/>
    <property type="match status" value="1"/>
</dbReference>
<dbReference type="InterPro" id="IPR008949">
    <property type="entry name" value="Isoprenoid_synthase_dom_sf"/>
</dbReference>
<organism evidence="1 2">
    <name type="scientific">Plasticicumulans lactativorans</name>
    <dbReference type="NCBI Taxonomy" id="1133106"/>
    <lineage>
        <taxon>Bacteria</taxon>
        <taxon>Pseudomonadati</taxon>
        <taxon>Pseudomonadota</taxon>
        <taxon>Gammaproteobacteria</taxon>
        <taxon>Candidatus Competibacteraceae</taxon>
        <taxon>Plasticicumulans</taxon>
    </lineage>
</organism>
<dbReference type="PANTHER" id="PTHR31480">
    <property type="entry name" value="BIFUNCTIONAL LYCOPENE CYCLASE/PHYTOENE SYNTHASE"/>
    <property type="match status" value="1"/>
</dbReference>
<comment type="caution">
    <text evidence="1">The sequence shown here is derived from an EMBL/GenBank/DDBJ whole genome shotgun (WGS) entry which is preliminary data.</text>
</comment>
<evidence type="ECO:0000313" key="2">
    <source>
        <dbReference type="Proteomes" id="UP000295765"/>
    </source>
</evidence>